<accession>A0ABY3KAP5</accession>
<gene>
    <name evidence="2" type="ORF">EPJ71_03850</name>
</gene>
<evidence type="ECO:0000313" key="2">
    <source>
        <dbReference type="EMBL" id="TXJ33373.1"/>
    </source>
</evidence>
<dbReference type="Gene3D" id="3.90.550.10">
    <property type="entry name" value="Spore Coat Polysaccharide Biosynthesis Protein SpsA, Chain A"/>
    <property type="match status" value="1"/>
</dbReference>
<dbReference type="Proteomes" id="UP000322659">
    <property type="component" value="Unassembled WGS sequence"/>
</dbReference>
<dbReference type="InterPro" id="IPR001173">
    <property type="entry name" value="Glyco_trans_2-like"/>
</dbReference>
<organism evidence="2 3">
    <name type="scientific">Brachyspira aalborgi</name>
    <dbReference type="NCBI Taxonomy" id="29522"/>
    <lineage>
        <taxon>Bacteria</taxon>
        <taxon>Pseudomonadati</taxon>
        <taxon>Spirochaetota</taxon>
        <taxon>Spirochaetia</taxon>
        <taxon>Brachyspirales</taxon>
        <taxon>Brachyspiraceae</taxon>
        <taxon>Brachyspira</taxon>
    </lineage>
</organism>
<dbReference type="PANTHER" id="PTHR22916">
    <property type="entry name" value="GLYCOSYLTRANSFERASE"/>
    <property type="match status" value="1"/>
</dbReference>
<dbReference type="CDD" id="cd00761">
    <property type="entry name" value="Glyco_tranf_GTA_type"/>
    <property type="match status" value="1"/>
</dbReference>
<evidence type="ECO:0000259" key="1">
    <source>
        <dbReference type="Pfam" id="PF00535"/>
    </source>
</evidence>
<comment type="caution">
    <text evidence="2">The sequence shown here is derived from an EMBL/GenBank/DDBJ whole genome shotgun (WGS) entry which is preliminary data.</text>
</comment>
<dbReference type="InterPro" id="IPR029044">
    <property type="entry name" value="Nucleotide-diphossugar_trans"/>
</dbReference>
<keyword evidence="3" id="KW-1185">Reference proteome</keyword>
<feature type="domain" description="Glycosyltransferase 2-like" evidence="1">
    <location>
        <begin position="101"/>
        <end position="238"/>
    </location>
</feature>
<sequence>MIKFFQKSETDKYIIIKILFVKITIKKKFYEINKKIDNLYLDMHRRFDDLYPFMWDRFGDIQNNFNEQKKELLISRNLNYQSLLENKKLYFENIKNMPLVSVIIPVYNIGKKYLRQCLESVINQSYKNIEIIIVNDCSVFEEDEKIILEYASKDNRIKYIKHKENMGDGAARMTGLKEAKGYSVLFADGDDYMSLDLIEIAIFEMIKNNVDIVCYNFFIVREENNKIEFNNSYYKNIPYQVLYGESVIELFCNSNVYISGHLWNKLFKREILLELGFDNIPARYKCKDLNYCFKIFLKAKSMSYISLNLYFYIENNINSIVNSTRFKDSYFTDMYYIFSDLFDYLNKESNDKLIKLLANNFLWLYYEAINFDNAKVREENHFINIFKKVILDLIDYGAIDKDKLLNNVKNITNDKNLINWLCNIKFTL</sequence>
<name>A0ABY3KAP5_9SPIR</name>
<reference evidence="2 3" key="1">
    <citation type="journal article" date="1992" name="Lakartidningen">
        <title>[Penicillin V and not amoxicillin is the first choice preparation in acute otitis].</title>
        <authorList>
            <person name="Kamme C."/>
            <person name="Lundgren K."/>
            <person name="Prellner K."/>
        </authorList>
    </citation>
    <scope>NUCLEOTIDE SEQUENCE [LARGE SCALE GENOMIC DNA]</scope>
    <source>
        <strain evidence="2 3">PC5099IV</strain>
    </source>
</reference>
<evidence type="ECO:0000313" key="3">
    <source>
        <dbReference type="Proteomes" id="UP000322659"/>
    </source>
</evidence>
<protein>
    <submittedName>
        <fullName evidence="2">Glycosyltransferase family 2 protein</fullName>
    </submittedName>
</protein>
<dbReference type="PANTHER" id="PTHR22916:SF3">
    <property type="entry name" value="UDP-GLCNAC:BETAGAL BETA-1,3-N-ACETYLGLUCOSAMINYLTRANSFERASE-LIKE PROTEIN 1"/>
    <property type="match status" value="1"/>
</dbReference>
<dbReference type="RefSeq" id="WP_147748387.1">
    <property type="nucleotide sequence ID" value="NZ_SAXZ01000009.1"/>
</dbReference>
<dbReference type="SUPFAM" id="SSF53448">
    <property type="entry name" value="Nucleotide-diphospho-sugar transferases"/>
    <property type="match status" value="1"/>
</dbReference>
<dbReference type="Pfam" id="PF00535">
    <property type="entry name" value="Glycos_transf_2"/>
    <property type="match status" value="1"/>
</dbReference>
<dbReference type="EMBL" id="SAXZ01000009">
    <property type="protein sequence ID" value="TXJ33373.1"/>
    <property type="molecule type" value="Genomic_DNA"/>
</dbReference>
<proteinExistence type="predicted"/>